<reference evidence="2" key="1">
    <citation type="journal article" date="2019" name="Ecotoxicol. Environ. Saf.">
        <title>Microbial characterization of heavy metal resistant bacterial strains isolated from an electroplating wastewater treatment plant.</title>
        <authorList>
            <person name="Cai X."/>
            <person name="Zheng X."/>
            <person name="Zhang D."/>
            <person name="Iqbal W."/>
            <person name="Liu C."/>
            <person name="Yang B."/>
            <person name="Zhao X."/>
            <person name="Lu X."/>
            <person name="Mao Y."/>
        </authorList>
    </citation>
    <scope>NUCLEOTIDE SEQUENCE [LARGE SCALE GENOMIC DNA]</scope>
    <source>
        <strain evidence="2">Ni1-3</strain>
    </source>
</reference>
<protein>
    <submittedName>
        <fullName evidence="2">Uncharacterized protein</fullName>
    </submittedName>
</protein>
<feature type="transmembrane region" description="Helical" evidence="1">
    <location>
        <begin position="101"/>
        <end position="126"/>
    </location>
</feature>
<dbReference type="EMBL" id="CP031775">
    <property type="protein sequence ID" value="QDZ92876.1"/>
    <property type="molecule type" value="Genomic_DNA"/>
</dbReference>
<keyword evidence="1" id="KW-1133">Transmembrane helix</keyword>
<name>A0A5B8R4D7_9GAMM</name>
<gene>
    <name evidence="2" type="ORF">D0436_21795</name>
</gene>
<feature type="transmembrane region" description="Helical" evidence="1">
    <location>
        <begin position="35"/>
        <end position="57"/>
    </location>
</feature>
<keyword evidence="1" id="KW-0472">Membrane</keyword>
<feature type="transmembrane region" description="Helical" evidence="1">
    <location>
        <begin position="64"/>
        <end position="81"/>
    </location>
</feature>
<evidence type="ECO:0000313" key="2">
    <source>
        <dbReference type="EMBL" id="QDZ92876.1"/>
    </source>
</evidence>
<accession>A0A5B8R4D7</accession>
<evidence type="ECO:0000256" key="1">
    <source>
        <dbReference type="SAM" id="Phobius"/>
    </source>
</evidence>
<feature type="transmembrane region" description="Helical" evidence="1">
    <location>
        <begin position="12"/>
        <end position="29"/>
    </location>
</feature>
<dbReference type="RefSeq" id="WP_011711502.1">
    <property type="nucleotide sequence ID" value="NZ_CP076856.1"/>
</dbReference>
<sequence>MIQLSSLTLHDVVRNLSGLGFFWALWMMFPYRHNHAIPLLRSGAAIAFMAAGLYMLSDKGLVEFHTPAFLALATLLVTTKMDNTNTFPAMVIQNVFFVSTLISLFIYGIGTVVVTCTSAAIFLYILNKVMPDDIHN</sequence>
<organism evidence="2">
    <name type="scientific">Shewanella decolorationis</name>
    <dbReference type="NCBI Taxonomy" id="256839"/>
    <lineage>
        <taxon>Bacteria</taxon>
        <taxon>Pseudomonadati</taxon>
        <taxon>Pseudomonadota</taxon>
        <taxon>Gammaproteobacteria</taxon>
        <taxon>Alteromonadales</taxon>
        <taxon>Shewanellaceae</taxon>
        <taxon>Shewanella</taxon>
    </lineage>
</organism>
<dbReference type="AlphaFoldDB" id="A0A5B8R4D7"/>
<keyword evidence="1" id="KW-0812">Transmembrane</keyword>
<proteinExistence type="predicted"/>